<keyword evidence="1" id="KW-0472">Membrane</keyword>
<keyword evidence="3" id="KW-1185">Reference proteome</keyword>
<accession>A0ABP0BGD8</accession>
<gene>
    <name evidence="2" type="ORF">SCUCBS95973_003569</name>
</gene>
<organism evidence="2 3">
    <name type="scientific">Sporothrix curviconia</name>
    <dbReference type="NCBI Taxonomy" id="1260050"/>
    <lineage>
        <taxon>Eukaryota</taxon>
        <taxon>Fungi</taxon>
        <taxon>Dikarya</taxon>
        <taxon>Ascomycota</taxon>
        <taxon>Pezizomycotina</taxon>
        <taxon>Sordariomycetes</taxon>
        <taxon>Sordariomycetidae</taxon>
        <taxon>Ophiostomatales</taxon>
        <taxon>Ophiostomataceae</taxon>
        <taxon>Sporothrix</taxon>
    </lineage>
</organism>
<dbReference type="EMBL" id="CAWUHB010000016">
    <property type="protein sequence ID" value="CAK7218703.1"/>
    <property type="molecule type" value="Genomic_DNA"/>
</dbReference>
<name>A0ABP0BGD8_9PEZI</name>
<proteinExistence type="predicted"/>
<sequence length="119" mass="13302">MYATARALQAFRPTLRMMRPVPKEEQAAHTVTQRLRRLRKIPAELLPLGKVLLSELLVYPTALSGQLTFIGIVVGFALFAAGYSSVRHFAVDGTIRMKRQNRAAEHVGEAEHASETEHH</sequence>
<protein>
    <submittedName>
        <fullName evidence="2">Uncharacterized protein</fullName>
    </submittedName>
</protein>
<dbReference type="Proteomes" id="UP001642405">
    <property type="component" value="Unassembled WGS sequence"/>
</dbReference>
<feature type="transmembrane region" description="Helical" evidence="1">
    <location>
        <begin position="45"/>
        <end position="63"/>
    </location>
</feature>
<evidence type="ECO:0000256" key="1">
    <source>
        <dbReference type="SAM" id="Phobius"/>
    </source>
</evidence>
<comment type="caution">
    <text evidence="2">The sequence shown here is derived from an EMBL/GenBank/DDBJ whole genome shotgun (WGS) entry which is preliminary data.</text>
</comment>
<keyword evidence="1" id="KW-1133">Transmembrane helix</keyword>
<evidence type="ECO:0000313" key="2">
    <source>
        <dbReference type="EMBL" id="CAK7218703.1"/>
    </source>
</evidence>
<reference evidence="2 3" key="1">
    <citation type="submission" date="2024-01" db="EMBL/GenBank/DDBJ databases">
        <authorList>
            <person name="Allen C."/>
            <person name="Tagirdzhanova G."/>
        </authorList>
    </citation>
    <scope>NUCLEOTIDE SEQUENCE [LARGE SCALE GENOMIC DNA]</scope>
</reference>
<feature type="transmembrane region" description="Helical" evidence="1">
    <location>
        <begin position="69"/>
        <end position="90"/>
    </location>
</feature>
<keyword evidence="1" id="KW-0812">Transmembrane</keyword>
<evidence type="ECO:0000313" key="3">
    <source>
        <dbReference type="Proteomes" id="UP001642405"/>
    </source>
</evidence>